<sequence>MEIFFKYHGLLGSMNRRSPRISNHENSTSKIHSLSVPQILSCMQLPGDPIWHPSMSDIGNIYVSIAAIEYTGLRICLKRIIDKQPLAALVEIASDFDRMRQTNVQLNKHDQLLSFYLVRCLLQLVDSVPERVMCNLLAGNNNLNPMLLASLRYAMQREVLASNTQWLPIFAMPPAEVFSLQFDWSSLNLESVPEMTHIFSRIKCRNGEYMFGQFINCMLFAVTRASTSKVPRRR</sequence>
<evidence type="ECO:0000313" key="2">
    <source>
        <dbReference type="Proteomes" id="UP000494165"/>
    </source>
</evidence>
<dbReference type="Proteomes" id="UP000494165">
    <property type="component" value="Unassembled WGS sequence"/>
</dbReference>
<organism evidence="1 2">
    <name type="scientific">Cloeon dipterum</name>
    <dbReference type="NCBI Taxonomy" id="197152"/>
    <lineage>
        <taxon>Eukaryota</taxon>
        <taxon>Metazoa</taxon>
        <taxon>Ecdysozoa</taxon>
        <taxon>Arthropoda</taxon>
        <taxon>Hexapoda</taxon>
        <taxon>Insecta</taxon>
        <taxon>Pterygota</taxon>
        <taxon>Palaeoptera</taxon>
        <taxon>Ephemeroptera</taxon>
        <taxon>Pisciforma</taxon>
        <taxon>Baetidae</taxon>
        <taxon>Cloeon</taxon>
    </lineage>
</organism>
<dbReference type="EMBL" id="CADEPI010000152">
    <property type="protein sequence ID" value="CAB3377902.1"/>
    <property type="molecule type" value="Genomic_DNA"/>
</dbReference>
<dbReference type="AlphaFoldDB" id="A0A8S1D4W9"/>
<evidence type="ECO:0000313" key="1">
    <source>
        <dbReference type="EMBL" id="CAB3377902.1"/>
    </source>
</evidence>
<reference evidence="1 2" key="1">
    <citation type="submission" date="2020-04" db="EMBL/GenBank/DDBJ databases">
        <authorList>
            <person name="Alioto T."/>
            <person name="Alioto T."/>
            <person name="Gomez Garrido J."/>
        </authorList>
    </citation>
    <scope>NUCLEOTIDE SEQUENCE [LARGE SCALE GENOMIC DNA]</scope>
</reference>
<accession>A0A8S1D4W9</accession>
<gene>
    <name evidence="1" type="ORF">CLODIP_2_CD05814</name>
</gene>
<name>A0A8S1D4W9_9INSE</name>
<comment type="caution">
    <text evidence="1">The sequence shown here is derived from an EMBL/GenBank/DDBJ whole genome shotgun (WGS) entry which is preliminary data.</text>
</comment>
<keyword evidence="2" id="KW-1185">Reference proteome</keyword>
<proteinExistence type="predicted"/>
<protein>
    <submittedName>
        <fullName evidence="1">Uncharacterized protein</fullName>
    </submittedName>
</protein>